<keyword evidence="3" id="KW-1185">Reference proteome</keyword>
<feature type="transmembrane region" description="Helical" evidence="1">
    <location>
        <begin position="237"/>
        <end position="257"/>
    </location>
</feature>
<name>A0ABV3G917_MICGL</name>
<feature type="transmembrane region" description="Helical" evidence="1">
    <location>
        <begin position="526"/>
        <end position="549"/>
    </location>
</feature>
<organism evidence="2 3">
    <name type="scientific">Microtetraspora glauca</name>
    <dbReference type="NCBI Taxonomy" id="1996"/>
    <lineage>
        <taxon>Bacteria</taxon>
        <taxon>Bacillati</taxon>
        <taxon>Actinomycetota</taxon>
        <taxon>Actinomycetes</taxon>
        <taxon>Streptosporangiales</taxon>
        <taxon>Streptosporangiaceae</taxon>
        <taxon>Microtetraspora</taxon>
    </lineage>
</organism>
<feature type="transmembrane region" description="Helical" evidence="1">
    <location>
        <begin position="587"/>
        <end position="608"/>
    </location>
</feature>
<evidence type="ECO:0000313" key="2">
    <source>
        <dbReference type="EMBL" id="MEV0968125.1"/>
    </source>
</evidence>
<evidence type="ECO:0000256" key="1">
    <source>
        <dbReference type="SAM" id="Phobius"/>
    </source>
</evidence>
<gene>
    <name evidence="2" type="ORF">AB0I59_05785</name>
</gene>
<feature type="transmembrane region" description="Helical" evidence="1">
    <location>
        <begin position="469"/>
        <end position="487"/>
    </location>
</feature>
<dbReference type="EMBL" id="JBFALK010000002">
    <property type="protein sequence ID" value="MEV0968125.1"/>
    <property type="molecule type" value="Genomic_DNA"/>
</dbReference>
<feature type="transmembrane region" description="Helical" evidence="1">
    <location>
        <begin position="434"/>
        <end position="457"/>
    </location>
</feature>
<evidence type="ECO:0000313" key="3">
    <source>
        <dbReference type="Proteomes" id="UP001551675"/>
    </source>
</evidence>
<feature type="transmembrane region" description="Helical" evidence="1">
    <location>
        <begin position="561"/>
        <end position="580"/>
    </location>
</feature>
<feature type="transmembrane region" description="Helical" evidence="1">
    <location>
        <begin position="354"/>
        <end position="371"/>
    </location>
</feature>
<keyword evidence="1" id="KW-0472">Membrane</keyword>
<keyword evidence="1" id="KW-1133">Transmembrane helix</keyword>
<dbReference type="RefSeq" id="WP_358130439.1">
    <property type="nucleotide sequence ID" value="NZ_JBFALK010000002.1"/>
</dbReference>
<feature type="transmembrane region" description="Helical" evidence="1">
    <location>
        <begin position="307"/>
        <end position="325"/>
    </location>
</feature>
<comment type="caution">
    <text evidence="2">The sequence shown here is derived from an EMBL/GenBank/DDBJ whole genome shotgun (WGS) entry which is preliminary data.</text>
</comment>
<feature type="transmembrane region" description="Helical" evidence="1">
    <location>
        <begin position="59"/>
        <end position="79"/>
    </location>
</feature>
<feature type="transmembrane region" description="Helical" evidence="1">
    <location>
        <begin position="114"/>
        <end position="132"/>
    </location>
</feature>
<proteinExistence type="predicted"/>
<feature type="transmembrane region" description="Helical" evidence="1">
    <location>
        <begin position="493"/>
        <end position="514"/>
    </location>
</feature>
<feature type="transmembrane region" description="Helical" evidence="1">
    <location>
        <begin position="34"/>
        <end position="53"/>
    </location>
</feature>
<accession>A0ABV3G917</accession>
<dbReference type="Proteomes" id="UP001551675">
    <property type="component" value="Unassembled WGS sequence"/>
</dbReference>
<feature type="transmembrane region" description="Helical" evidence="1">
    <location>
        <begin position="91"/>
        <end position="108"/>
    </location>
</feature>
<feature type="transmembrane region" description="Helical" evidence="1">
    <location>
        <begin position="264"/>
        <end position="287"/>
    </location>
</feature>
<reference evidence="2 3" key="1">
    <citation type="submission" date="2024-06" db="EMBL/GenBank/DDBJ databases">
        <title>The Natural Products Discovery Center: Release of the First 8490 Sequenced Strains for Exploring Actinobacteria Biosynthetic Diversity.</title>
        <authorList>
            <person name="Kalkreuter E."/>
            <person name="Kautsar S.A."/>
            <person name="Yang D."/>
            <person name="Bader C.D."/>
            <person name="Teijaro C.N."/>
            <person name="Fluegel L."/>
            <person name="Davis C.M."/>
            <person name="Simpson J.R."/>
            <person name="Lauterbach L."/>
            <person name="Steele A.D."/>
            <person name="Gui C."/>
            <person name="Meng S."/>
            <person name="Li G."/>
            <person name="Viehrig K."/>
            <person name="Ye F."/>
            <person name="Su P."/>
            <person name="Kiefer A.F."/>
            <person name="Nichols A."/>
            <person name="Cepeda A.J."/>
            <person name="Yan W."/>
            <person name="Fan B."/>
            <person name="Jiang Y."/>
            <person name="Adhikari A."/>
            <person name="Zheng C.-J."/>
            <person name="Schuster L."/>
            <person name="Cowan T.M."/>
            <person name="Smanski M.J."/>
            <person name="Chevrette M.G."/>
            <person name="De Carvalho L.P.S."/>
            <person name="Shen B."/>
        </authorList>
    </citation>
    <scope>NUCLEOTIDE SEQUENCE [LARGE SCALE GENOMIC DNA]</scope>
    <source>
        <strain evidence="2 3">NPDC050100</strain>
    </source>
</reference>
<feature type="transmembrane region" description="Helical" evidence="1">
    <location>
        <begin position="152"/>
        <end position="172"/>
    </location>
</feature>
<sequence>MGEAPSLLSPAPEAGSGEAYANRLPAHVRKAARWLPALSMTVLVVGVVLHFGVSVKDVAVFAVYVGLLIALPGVLVLRAVYSGSRTLAEEIALGVAVGYTIETFAYIGARAAGMPRLVVIWPITTYVLFLAVPRLRRHWNSRRSRTTAPLWYSWSLALAFAYLVVWGAASYLRKTALTWPELGSSEADVFYHLALIGELKHHMPPTVPMVAGEPLLYHWFVYAHFAATSWVTGLEPLVLLARLAVLPMLAALVVLIGMTARRVLGLWGGASLAVAGAMLAAIPSLYIGSNPSFTRKGIPDLAWTSPTQAFGALLFAAAVLVLIDIRRHRGNAAAREWPLLGVLLLGVMGAKASYLPMLIVGLLGIALVEIVRWRRLSRPTITMLTLATGCFLYAQSVLFGNARQAVVVAPLYSIRTAWEEITRSGVSTGPSPGLFVALAMVWVPIWLLSWSGVLGLLTRPHSLLRAPVTLMLGIGAVGLGAALLFGQSGGSQFFFLCGATPYLAIMAVYGIIAVARRAELARRAMIAAFCAGLAAAYAIPALCGVRVPLASWQPDDLLVRPYAVLLVVMALVAAALIVVWGRLRATAMTVIIFSTVGLLAHGHAYVLASPHLLGGIGSGGSNPAVPPLTIPQGALDAGRWLRAHSNPDDLVATNEHCLPEEGARCDSRHFWVSALSERRMLVEGWAFTSTNQDRWRPGENVVNLPFWDGSRIKANDAAFSRPSAASMRLLAERYGVRWLVVDERLTGPGSRIGEFATPRFRSGDYAVYQVPNGSRVPAGVPGGRRG</sequence>
<evidence type="ECO:0008006" key="4">
    <source>
        <dbReference type="Google" id="ProtNLM"/>
    </source>
</evidence>
<protein>
    <recommendedName>
        <fullName evidence="4">Glycosyltransferase RgtA/B/C/D-like domain-containing protein</fullName>
    </recommendedName>
</protein>
<keyword evidence="1" id="KW-0812">Transmembrane</keyword>